<organism evidence="15 16">
    <name type="scientific">[Mycobacterium] nativiensis</name>
    <dbReference type="NCBI Taxonomy" id="2855503"/>
    <lineage>
        <taxon>Bacteria</taxon>
        <taxon>Bacillati</taxon>
        <taxon>Actinomycetota</taxon>
        <taxon>Actinomycetes</taxon>
        <taxon>Mycobacteriales</taxon>
        <taxon>Mycobacteriaceae</taxon>
        <taxon>Mycolicibacter</taxon>
    </lineage>
</organism>
<dbReference type="CDD" id="cd01586">
    <property type="entry name" value="AcnA_IRP"/>
    <property type="match status" value="1"/>
</dbReference>
<keyword evidence="16" id="KW-1185">Reference proteome</keyword>
<dbReference type="InterPro" id="IPR001030">
    <property type="entry name" value="Acoase/IPM_deHydtase_lsu_aba"/>
</dbReference>
<comment type="pathway">
    <text evidence="3">Organic acid metabolism; propanoate degradation.</text>
</comment>
<evidence type="ECO:0000256" key="11">
    <source>
        <dbReference type="ARBA" id="ARBA00031613"/>
    </source>
</evidence>
<comment type="subunit">
    <text evidence="5">Monomer.</text>
</comment>
<evidence type="ECO:0000313" key="16">
    <source>
        <dbReference type="Proteomes" id="UP001298593"/>
    </source>
</evidence>
<dbReference type="InterPro" id="IPR000573">
    <property type="entry name" value="AconitaseA/IPMdHydase_ssu_swvl"/>
</dbReference>
<evidence type="ECO:0000256" key="10">
    <source>
        <dbReference type="ARBA" id="ARBA00030846"/>
    </source>
</evidence>
<dbReference type="InterPro" id="IPR006249">
    <property type="entry name" value="Aconitase/IRP2"/>
</dbReference>
<dbReference type="Pfam" id="PF00694">
    <property type="entry name" value="Aconitase_C"/>
    <property type="match status" value="1"/>
</dbReference>
<accession>A0ABU5XVA6</accession>
<reference evidence="15 16" key="1">
    <citation type="submission" date="2023-12" db="EMBL/GenBank/DDBJ databases">
        <title>Description of new species of Mycobacterium terrae complex isolated from sewage at the Sao Paulo Zoological Park Foundation in Brazil.</title>
        <authorList>
            <person name="Romagnoli C.L."/>
            <person name="Conceicao E.C."/>
            <person name="Machado E."/>
            <person name="Barreto L.B.P.F."/>
            <person name="Sharma A."/>
            <person name="Silva N.M."/>
            <person name="Marques L.E."/>
            <person name="Juliana M.A."/>
            <person name="Lourenco M.C.S."/>
            <person name="Digiampietri L.A."/>
            <person name="Suffys P.N."/>
            <person name="Viana-Niero C."/>
        </authorList>
    </citation>
    <scope>NUCLEOTIDE SEQUENCE [LARGE SCALE GENOMIC DNA]</scope>
    <source>
        <strain evidence="15 16">MYC340</strain>
    </source>
</reference>
<gene>
    <name evidence="15" type="ORF">KV113_03760</name>
</gene>
<evidence type="ECO:0000256" key="8">
    <source>
        <dbReference type="ARBA" id="ARBA00023004"/>
    </source>
</evidence>
<evidence type="ECO:0000313" key="15">
    <source>
        <dbReference type="EMBL" id="MEB3030665.1"/>
    </source>
</evidence>
<dbReference type="SUPFAM" id="SSF52016">
    <property type="entry name" value="LeuD/IlvD-like"/>
    <property type="match status" value="1"/>
</dbReference>
<keyword evidence="9" id="KW-0411">Iron-sulfur</keyword>
<dbReference type="Pfam" id="PF00330">
    <property type="entry name" value="Aconitase"/>
    <property type="match status" value="1"/>
</dbReference>
<protein>
    <recommendedName>
        <fullName evidence="6">2-methylisocitrate dehydratase</fullName>
        <ecNumber evidence="6">4.2.1.99</ecNumber>
    </recommendedName>
    <alternativeName>
        <fullName evidence="11">(2R,3S)-2-methylisocitrate dehydratase</fullName>
    </alternativeName>
    <alternativeName>
        <fullName evidence="10">(2S,3R)-3-hydroxybutane-1,2,3-tricarboxylate dehydratase</fullName>
    </alternativeName>
    <alternativeName>
        <fullName evidence="12">Probable 2-methyl-cis-aconitate hydratase</fullName>
    </alternativeName>
</protein>
<dbReference type="NCBIfam" id="NF009520">
    <property type="entry name" value="PRK12881.1"/>
    <property type="match status" value="1"/>
</dbReference>
<dbReference type="Gene3D" id="3.20.19.10">
    <property type="entry name" value="Aconitase, domain 4"/>
    <property type="match status" value="1"/>
</dbReference>
<dbReference type="InterPro" id="IPR036008">
    <property type="entry name" value="Aconitase_4Fe-4S_dom"/>
</dbReference>
<evidence type="ECO:0000256" key="9">
    <source>
        <dbReference type="ARBA" id="ARBA00023014"/>
    </source>
</evidence>
<evidence type="ECO:0000259" key="13">
    <source>
        <dbReference type="Pfam" id="PF00330"/>
    </source>
</evidence>
<keyword evidence="7" id="KW-0479">Metal-binding</keyword>
<dbReference type="SUPFAM" id="SSF53732">
    <property type="entry name" value="Aconitase iron-sulfur domain"/>
    <property type="match status" value="1"/>
</dbReference>
<dbReference type="PANTHER" id="PTHR11670">
    <property type="entry name" value="ACONITASE/IRON-RESPONSIVE ELEMENT FAMILY MEMBER"/>
    <property type="match status" value="1"/>
</dbReference>
<evidence type="ECO:0000256" key="7">
    <source>
        <dbReference type="ARBA" id="ARBA00022723"/>
    </source>
</evidence>
<dbReference type="CDD" id="cd01580">
    <property type="entry name" value="AcnA_IRP_Swivel"/>
    <property type="match status" value="1"/>
</dbReference>
<comment type="catalytic activity">
    <reaction evidence="1">
        <text>(2S,3R)-3-hydroxybutane-1,2,3-tricarboxylate = 2-methyl-cis-aconitate + H2O</text>
        <dbReference type="Rhea" id="RHEA:17941"/>
        <dbReference type="ChEBI" id="CHEBI:15377"/>
        <dbReference type="ChEBI" id="CHEBI:57429"/>
        <dbReference type="ChEBI" id="CHEBI:57872"/>
        <dbReference type="EC" id="4.2.1.99"/>
    </reaction>
</comment>
<dbReference type="PROSITE" id="PS00450">
    <property type="entry name" value="ACONITASE_1"/>
    <property type="match status" value="1"/>
</dbReference>
<sequence length="932" mass="100265">MPARSNLDSFGTKDRLAVGDTSYEIRRLDRIDGSARLPYSLKVLLENLLRNEDGRLVTGDQISALAAWDPKAEHGREIAYTPARVLMQDFTGVPCVVDLVAMRDAIAGLGGDTKRINPLCPTELVIDHSVIADVFGRTDAFAINAELEFERNAERYQLLRWGQQAFDDFSVVPPGTGICHQVNLEYLSRVVFTRDGPDGPLAYPDTLVGTDSHTPMVNGLGVLGWGVGGIEAEAAMLGQPMSMLIPQVVGLKLTGELPAGTTATDLVLTVAELLRQTGVVGKFVEFFGPGVANVPLANRATIGNMSPEYGATCAIFPIDHVTCDYLRLTGRSEHRIQLVEAYAKEQGMWHDASHEPTYSQTLELDLSAIEPSIAGPKRPQDRIPLRVAPQTVSALLNGTETTAEALSELDKASADSFPASDPIAFGESMPEGKPREPWHGGDKLPWPSAAAAVELADGTRADVNHGDVVIAAITSCTNTSNPSVMVGAALLAKKAVEKGLSRKPWVKTTLAPGSRVVTDYYERAGLTPYLDKLGFNLVGYGCTTCIGNSGPLIPEVSKAVTDEDLTVCSVLSGNRNFEGRIHPETRMNFLASPPLVVAYALAGTLRINLVTDPIGTGSDGQPVYLRDLWPTTAEIDAVVNDNLQAEMFTASYGDVFTGDENWRSLPVPGTDTFSWDPDSTYVRQPPYFDGMTREPQPLSDITGARVLAKLGDSVTTDHISPAGSIRYDSPAGKYLSSHGIERKDFNSYGSRRGNHEVMIRGTFANIRLRNQLAPGTEGGFTRDFTQADGPVTTIYDASVNYLAAGTPLVILAGKEYGSGSSRDWAAKGTVLLGVRAVLAVSYERIHRSNLIGMGVLPLQFPDGADADSLGLTGEETFDITGVTALGDTIPDTVRVKAGDVEFDAKVRIDTPGEADYYRNGGIMQYVLRQLLD</sequence>
<evidence type="ECO:0000256" key="3">
    <source>
        <dbReference type="ARBA" id="ARBA00005026"/>
    </source>
</evidence>
<dbReference type="PROSITE" id="PS01244">
    <property type="entry name" value="ACONITASE_2"/>
    <property type="match status" value="1"/>
</dbReference>
<dbReference type="PRINTS" id="PR00415">
    <property type="entry name" value="ACONITASE"/>
</dbReference>
<dbReference type="NCBIfam" id="NF006757">
    <property type="entry name" value="PRK09277.1"/>
    <property type="match status" value="1"/>
</dbReference>
<dbReference type="InterPro" id="IPR015931">
    <property type="entry name" value="Acnase/IPM_dHydase_lsu_aba_1/3"/>
</dbReference>
<evidence type="ECO:0000256" key="2">
    <source>
        <dbReference type="ARBA" id="ARBA00001966"/>
    </source>
</evidence>
<dbReference type="RefSeq" id="WP_224976715.1">
    <property type="nucleotide sequence ID" value="NZ_JAYJJU010000002.1"/>
</dbReference>
<proteinExistence type="inferred from homology"/>
<evidence type="ECO:0000256" key="5">
    <source>
        <dbReference type="ARBA" id="ARBA00011245"/>
    </source>
</evidence>
<evidence type="ECO:0000259" key="14">
    <source>
        <dbReference type="Pfam" id="PF00694"/>
    </source>
</evidence>
<comment type="caution">
    <text evidence="15">The sequence shown here is derived from an EMBL/GenBank/DDBJ whole genome shotgun (WGS) entry which is preliminary data.</text>
</comment>
<evidence type="ECO:0000256" key="12">
    <source>
        <dbReference type="ARBA" id="ARBA00033025"/>
    </source>
</evidence>
<dbReference type="Proteomes" id="UP001298593">
    <property type="component" value="Unassembled WGS sequence"/>
</dbReference>
<name>A0ABU5XVA6_9MYCO</name>
<dbReference type="EMBL" id="JAYJJU010000002">
    <property type="protein sequence ID" value="MEB3030665.1"/>
    <property type="molecule type" value="Genomic_DNA"/>
</dbReference>
<dbReference type="EC" id="4.2.1.99" evidence="6"/>
<dbReference type="InterPro" id="IPR018136">
    <property type="entry name" value="Aconitase_4Fe-4S_BS"/>
</dbReference>
<evidence type="ECO:0000256" key="1">
    <source>
        <dbReference type="ARBA" id="ARBA00000118"/>
    </source>
</evidence>
<feature type="domain" description="Aconitase/3-isopropylmalate dehydratase large subunit alpha/beta/alpha" evidence="13">
    <location>
        <begin position="69"/>
        <end position="603"/>
    </location>
</feature>
<dbReference type="InterPro" id="IPR044137">
    <property type="entry name" value="AcnA_IRP_Swivel"/>
</dbReference>
<evidence type="ECO:0000256" key="6">
    <source>
        <dbReference type="ARBA" id="ARBA00013250"/>
    </source>
</evidence>
<comment type="cofactor">
    <cofactor evidence="2">
        <name>[4Fe-4S] cluster</name>
        <dbReference type="ChEBI" id="CHEBI:49883"/>
    </cofactor>
</comment>
<evidence type="ECO:0000256" key="4">
    <source>
        <dbReference type="ARBA" id="ARBA00007185"/>
    </source>
</evidence>
<comment type="similarity">
    <text evidence="4">Belongs to the aconitase/IPM isomerase family.</text>
</comment>
<keyword evidence="15" id="KW-0456">Lyase</keyword>
<dbReference type="Gene3D" id="6.10.190.10">
    <property type="match status" value="1"/>
</dbReference>
<dbReference type="GO" id="GO:0003994">
    <property type="term" value="F:aconitate hydratase activity"/>
    <property type="evidence" value="ECO:0007669"/>
    <property type="project" value="UniProtKB-EC"/>
</dbReference>
<feature type="domain" description="Aconitase A/isopropylmalate dehydratase small subunit swivel" evidence="14">
    <location>
        <begin position="733"/>
        <end position="862"/>
    </location>
</feature>
<keyword evidence="8" id="KW-0408">Iron</keyword>
<dbReference type="InterPro" id="IPR015928">
    <property type="entry name" value="Aconitase/3IPM_dehydase_swvl"/>
</dbReference>
<dbReference type="Gene3D" id="3.30.499.10">
    <property type="entry name" value="Aconitase, domain 3"/>
    <property type="match status" value="2"/>
</dbReference>